<dbReference type="KEGG" id="lfa:LFA_1178"/>
<evidence type="ECO:0000256" key="4">
    <source>
        <dbReference type="ARBA" id="ARBA00023143"/>
    </source>
</evidence>
<dbReference type="PANTHER" id="PTHR30435:SF19">
    <property type="entry name" value="FLAGELLAR BASAL-BODY ROD PROTEIN FLGG"/>
    <property type="match status" value="1"/>
</dbReference>
<dbReference type="STRING" id="1212491.LFA_1178"/>
<comment type="subcellular location">
    <subcellularLocation>
        <location evidence="1 7">Bacterial flagellum basal body</location>
    </subcellularLocation>
</comment>
<evidence type="ECO:0000259" key="10">
    <source>
        <dbReference type="Pfam" id="PF22692"/>
    </source>
</evidence>
<evidence type="ECO:0000256" key="6">
    <source>
        <dbReference type="NCBIfam" id="TIGR02488"/>
    </source>
</evidence>
<protein>
    <recommendedName>
        <fullName evidence="3 6">Flagellar basal-body rod protein FlgG</fullName>
    </recommendedName>
    <alternativeName>
        <fullName evidence="5 7">Distal rod protein</fullName>
    </alternativeName>
</protein>
<evidence type="ECO:0000256" key="2">
    <source>
        <dbReference type="ARBA" id="ARBA00009677"/>
    </source>
</evidence>
<evidence type="ECO:0000256" key="3">
    <source>
        <dbReference type="ARBA" id="ARBA00017948"/>
    </source>
</evidence>
<feature type="domain" description="Flagellar basal body rod protein N-terminal" evidence="8">
    <location>
        <begin position="7"/>
        <end position="35"/>
    </location>
</feature>
<sequence length="261" mass="27615">MEPALWVSKSGLEAQDKTIANIANNLANVNTTGFKKGRAIFEDLIYQNIRQAGAQSTQNTQIPTGINMGTGVHMVATEKIFAQGDMQNTQNALDVAIQGAGFMTVVMPDGTLAYTRDGNLKLNSQGQIVTSNGYLIQPTLTIPAETQNVTIGNDGTVSVTVAGNTAPTTLGNIQLTSFINPAGLQPIGQNLYTETQASGNPLTDNPGNSGLGTLLQGNLEASNVNVVEELVNMIQAQRSYEITAKGIQTVDSMLQYLNQAL</sequence>
<accession>A0A098G539</accession>
<evidence type="ECO:0000256" key="1">
    <source>
        <dbReference type="ARBA" id="ARBA00004117"/>
    </source>
</evidence>
<dbReference type="GO" id="GO:0071978">
    <property type="term" value="P:bacterial-type flagellum-dependent swarming motility"/>
    <property type="evidence" value="ECO:0007669"/>
    <property type="project" value="TreeGrafter"/>
</dbReference>
<dbReference type="PANTHER" id="PTHR30435">
    <property type="entry name" value="FLAGELLAR PROTEIN"/>
    <property type="match status" value="1"/>
</dbReference>
<dbReference type="NCBIfam" id="TIGR02488">
    <property type="entry name" value="flgG_G_neg"/>
    <property type="match status" value="1"/>
</dbReference>
<dbReference type="InterPro" id="IPR010930">
    <property type="entry name" value="Flg_bb/hook_C_dom"/>
</dbReference>
<gene>
    <name evidence="11" type="primary">flgG</name>
    <name evidence="11" type="ORF">LFA_1178</name>
</gene>
<feature type="domain" description="Flagellar basal-body/hook protein C-terminal" evidence="9">
    <location>
        <begin position="216"/>
        <end position="259"/>
    </location>
</feature>
<keyword evidence="4 7" id="KW-0975">Bacterial flagellum</keyword>
<evidence type="ECO:0000256" key="5">
    <source>
        <dbReference type="ARBA" id="ARBA00032912"/>
    </source>
</evidence>
<dbReference type="AlphaFoldDB" id="A0A098G539"/>
<dbReference type="NCBIfam" id="TIGR03506">
    <property type="entry name" value="FlgEFG_subfam"/>
    <property type="match status" value="2"/>
</dbReference>
<comment type="similarity">
    <text evidence="2 7">Belongs to the flagella basal body rod proteins family.</text>
</comment>
<organism evidence="11 12">
    <name type="scientific">Legionella fallonii LLAP-10</name>
    <dbReference type="NCBI Taxonomy" id="1212491"/>
    <lineage>
        <taxon>Bacteria</taxon>
        <taxon>Pseudomonadati</taxon>
        <taxon>Pseudomonadota</taxon>
        <taxon>Gammaproteobacteria</taxon>
        <taxon>Legionellales</taxon>
        <taxon>Legionellaceae</taxon>
        <taxon>Legionella</taxon>
    </lineage>
</organism>
<proteinExistence type="inferred from homology"/>
<dbReference type="InterPro" id="IPR037925">
    <property type="entry name" value="FlgE/F/G-like"/>
</dbReference>
<dbReference type="SUPFAM" id="SSF117143">
    <property type="entry name" value="Flagellar hook protein flgE"/>
    <property type="match status" value="1"/>
</dbReference>
<name>A0A098G539_9GAMM</name>
<keyword evidence="11" id="KW-0969">Cilium</keyword>
<evidence type="ECO:0000259" key="9">
    <source>
        <dbReference type="Pfam" id="PF06429"/>
    </source>
</evidence>
<comment type="subunit">
    <text evidence="7">The basal body constitutes a major portion of the flagellar organelle and consists of four rings (L,P,S, and M) mounted on a central rod. The rod consists of about 26 subunits of FlgG in the distal portion, and FlgB, FlgC and FlgF are thought to build up the proximal portion of the rod with about 6 subunits each.</text>
</comment>
<evidence type="ECO:0000313" key="11">
    <source>
        <dbReference type="EMBL" id="CEG56610.1"/>
    </source>
</evidence>
<evidence type="ECO:0000256" key="7">
    <source>
        <dbReference type="RuleBase" id="RU362116"/>
    </source>
</evidence>
<dbReference type="Pfam" id="PF06429">
    <property type="entry name" value="Flg_bbr_C"/>
    <property type="match status" value="1"/>
</dbReference>
<dbReference type="OrthoDB" id="9804559at2"/>
<dbReference type="InterPro" id="IPR053967">
    <property type="entry name" value="LlgE_F_G-like_D1"/>
</dbReference>
<evidence type="ECO:0000259" key="8">
    <source>
        <dbReference type="Pfam" id="PF00460"/>
    </source>
</evidence>
<reference evidence="12" key="1">
    <citation type="submission" date="2014-09" db="EMBL/GenBank/DDBJ databases">
        <authorList>
            <person name="Gomez-Valero L."/>
        </authorList>
    </citation>
    <scope>NUCLEOTIDE SEQUENCE [LARGE SCALE GENOMIC DNA]</scope>
    <source>
        <strain evidence="12">ATCC700992</strain>
    </source>
</reference>
<keyword evidence="12" id="KW-1185">Reference proteome</keyword>
<dbReference type="InterPro" id="IPR020013">
    <property type="entry name" value="Flagellar_FlgE/F/G"/>
</dbReference>
<evidence type="ECO:0000313" key="12">
    <source>
        <dbReference type="Proteomes" id="UP000032430"/>
    </source>
</evidence>
<keyword evidence="11" id="KW-0966">Cell projection</keyword>
<dbReference type="InterPro" id="IPR001444">
    <property type="entry name" value="Flag_bb_rod_N"/>
</dbReference>
<dbReference type="HOGENOM" id="CLU_013687_0_1_6"/>
<dbReference type="Pfam" id="PF00460">
    <property type="entry name" value="Flg_bb_rod"/>
    <property type="match status" value="1"/>
</dbReference>
<dbReference type="Proteomes" id="UP000032430">
    <property type="component" value="Chromosome I"/>
</dbReference>
<dbReference type="InterPro" id="IPR012834">
    <property type="entry name" value="FlgG_G_neg"/>
</dbReference>
<feature type="domain" description="Flagellar hook protein FlgE/F/G-like D1" evidence="10">
    <location>
        <begin position="96"/>
        <end position="159"/>
    </location>
</feature>
<dbReference type="Pfam" id="PF22692">
    <property type="entry name" value="LlgE_F_G_D1"/>
    <property type="match status" value="1"/>
</dbReference>
<dbReference type="GO" id="GO:0009426">
    <property type="term" value="C:bacterial-type flagellum basal body, distal rod"/>
    <property type="evidence" value="ECO:0007669"/>
    <property type="project" value="UniProtKB-UniRule"/>
</dbReference>
<dbReference type="EMBL" id="LN614827">
    <property type="protein sequence ID" value="CEG56610.1"/>
    <property type="molecule type" value="Genomic_DNA"/>
</dbReference>
<dbReference type="RefSeq" id="WP_045095244.1">
    <property type="nucleotide sequence ID" value="NZ_LN614827.1"/>
</dbReference>
<keyword evidence="11" id="KW-0282">Flagellum</keyword>